<dbReference type="EMBL" id="DPBP01000021">
    <property type="protein sequence ID" value="HCE17165.1"/>
    <property type="molecule type" value="Genomic_DNA"/>
</dbReference>
<keyword evidence="1" id="KW-0812">Transmembrane</keyword>
<accession>A0A3D1JG13</accession>
<keyword evidence="1" id="KW-0472">Membrane</keyword>
<dbReference type="Proteomes" id="UP000264141">
    <property type="component" value="Unassembled WGS sequence"/>
</dbReference>
<feature type="transmembrane region" description="Helical" evidence="1">
    <location>
        <begin position="88"/>
        <end position="108"/>
    </location>
</feature>
<dbReference type="AlphaFoldDB" id="A0A3D1JG13"/>
<proteinExistence type="predicted"/>
<dbReference type="RefSeq" id="WP_062189362.1">
    <property type="nucleotide sequence ID" value="NZ_DF967965.1"/>
</dbReference>
<keyword evidence="1" id="KW-1133">Transmembrane helix</keyword>
<reference evidence="2 3" key="1">
    <citation type="journal article" date="2018" name="Nat. Biotechnol.">
        <title>A standardized bacterial taxonomy based on genome phylogeny substantially revises the tree of life.</title>
        <authorList>
            <person name="Parks D.H."/>
            <person name="Chuvochina M."/>
            <person name="Waite D.W."/>
            <person name="Rinke C."/>
            <person name="Skarshewski A."/>
            <person name="Chaumeil P.A."/>
            <person name="Hugenholtz P."/>
        </authorList>
    </citation>
    <scope>NUCLEOTIDE SEQUENCE [LARGE SCALE GENOMIC DNA]</scope>
    <source>
        <strain evidence="2">UBA8781</strain>
    </source>
</reference>
<evidence type="ECO:0000256" key="1">
    <source>
        <dbReference type="SAM" id="Phobius"/>
    </source>
</evidence>
<gene>
    <name evidence="2" type="ORF">DEQ80_04835</name>
</gene>
<protein>
    <submittedName>
        <fullName evidence="2">Uncharacterized protein</fullName>
    </submittedName>
</protein>
<dbReference type="STRING" id="229919.GCA_001050195_00462"/>
<organism evidence="2 3">
    <name type="scientific">Anaerolinea thermolimosa</name>
    <dbReference type="NCBI Taxonomy" id="229919"/>
    <lineage>
        <taxon>Bacteria</taxon>
        <taxon>Bacillati</taxon>
        <taxon>Chloroflexota</taxon>
        <taxon>Anaerolineae</taxon>
        <taxon>Anaerolineales</taxon>
        <taxon>Anaerolineaceae</taxon>
        <taxon>Anaerolinea</taxon>
    </lineage>
</organism>
<evidence type="ECO:0000313" key="2">
    <source>
        <dbReference type="EMBL" id="HCE17165.1"/>
    </source>
</evidence>
<sequence>MFRFLQNLWKQMDWRIWITCLIFSFLVATSLAWREPPANRMAGAVPGQEKMASIQMQEATTDQWLDSTPTKTPLPPELMANYQQTTGVIVFAGVVVLVVVGGVLREFLRGRHTGRS</sequence>
<comment type="caution">
    <text evidence="2">The sequence shown here is derived from an EMBL/GenBank/DDBJ whole genome shotgun (WGS) entry which is preliminary data.</text>
</comment>
<evidence type="ECO:0000313" key="3">
    <source>
        <dbReference type="Proteomes" id="UP000264141"/>
    </source>
</evidence>
<name>A0A3D1JG13_9CHLR</name>